<dbReference type="PANTHER" id="PTHR44591:SF25">
    <property type="entry name" value="CHEMOTAXIS TWO-COMPONENT RESPONSE REGULATOR"/>
    <property type="match status" value="1"/>
</dbReference>
<dbReference type="GO" id="GO:0003677">
    <property type="term" value="F:DNA binding"/>
    <property type="evidence" value="ECO:0007669"/>
    <property type="project" value="UniProtKB-KW"/>
</dbReference>
<sequence length="124" mass="13435">MGHKILIIDDSATMRQMINIILKGAGHEVVQASEGSEGLAALDNSFDLVITDYNMPNMNGAEVIRRIRGGSAHPAVPVLMVTTESEDAKKQEGKEAGATGWVTKPFQKEQLLGVIDKVLSRTEF</sequence>
<dbReference type="InterPro" id="IPR001789">
    <property type="entry name" value="Sig_transdc_resp-reg_receiver"/>
</dbReference>
<dbReference type="Proteomes" id="UP000007383">
    <property type="component" value="Chromosome"/>
</dbReference>
<dbReference type="PATRIC" id="fig|889378.3.peg.2351"/>
<dbReference type="PANTHER" id="PTHR44591">
    <property type="entry name" value="STRESS RESPONSE REGULATOR PROTEIN 1"/>
    <property type="match status" value="1"/>
</dbReference>
<evidence type="ECO:0000313" key="4">
    <source>
        <dbReference type="EMBL" id="AFG38408.1"/>
    </source>
</evidence>
<keyword evidence="1 2" id="KW-0597">Phosphoprotein</keyword>
<dbReference type="AlphaFoldDB" id="H9ULL5"/>
<evidence type="ECO:0000313" key="5">
    <source>
        <dbReference type="Proteomes" id="UP000007383"/>
    </source>
</evidence>
<evidence type="ECO:0000256" key="1">
    <source>
        <dbReference type="ARBA" id="ARBA00022553"/>
    </source>
</evidence>
<keyword evidence="4" id="KW-0238">DNA-binding</keyword>
<dbReference type="GO" id="GO:0000160">
    <property type="term" value="P:phosphorelay signal transduction system"/>
    <property type="evidence" value="ECO:0007669"/>
    <property type="project" value="InterPro"/>
</dbReference>
<dbReference type="OrthoDB" id="9797769at2"/>
<dbReference type="InterPro" id="IPR050595">
    <property type="entry name" value="Bact_response_regulator"/>
</dbReference>
<feature type="domain" description="Response regulatory" evidence="3">
    <location>
        <begin position="4"/>
        <end position="119"/>
    </location>
</feature>
<dbReference type="SMART" id="SM00448">
    <property type="entry name" value="REC"/>
    <property type="match status" value="1"/>
</dbReference>
<feature type="modified residue" description="4-aspartylphosphate" evidence="2">
    <location>
        <position position="52"/>
    </location>
</feature>
<dbReference type="HOGENOM" id="CLU_000445_69_17_12"/>
<dbReference type="eggNOG" id="COG0745">
    <property type="taxonomic scope" value="Bacteria"/>
</dbReference>
<evidence type="ECO:0000256" key="2">
    <source>
        <dbReference type="PROSITE-ProRule" id="PRU00169"/>
    </source>
</evidence>
<keyword evidence="5" id="KW-1185">Reference proteome</keyword>
<dbReference type="KEGG" id="sfc:Spiaf_2376"/>
<dbReference type="SUPFAM" id="SSF52172">
    <property type="entry name" value="CheY-like"/>
    <property type="match status" value="1"/>
</dbReference>
<protein>
    <submittedName>
        <fullName evidence="4">Response regulator with CheY-like receiver domain and winged-helix DNA-binding domain</fullName>
    </submittedName>
</protein>
<dbReference type="Pfam" id="PF00072">
    <property type="entry name" value="Response_reg"/>
    <property type="match status" value="1"/>
</dbReference>
<dbReference type="EMBL" id="CP003282">
    <property type="protein sequence ID" value="AFG38408.1"/>
    <property type="molecule type" value="Genomic_DNA"/>
</dbReference>
<evidence type="ECO:0000259" key="3">
    <source>
        <dbReference type="PROSITE" id="PS50110"/>
    </source>
</evidence>
<organism evidence="4 5">
    <name type="scientific">Spirochaeta africana (strain ATCC 700263 / DSM 8902 / Z-7692)</name>
    <dbReference type="NCBI Taxonomy" id="889378"/>
    <lineage>
        <taxon>Bacteria</taxon>
        <taxon>Pseudomonadati</taxon>
        <taxon>Spirochaetota</taxon>
        <taxon>Spirochaetia</taxon>
        <taxon>Spirochaetales</taxon>
        <taxon>Spirochaetaceae</taxon>
        <taxon>Spirochaeta</taxon>
    </lineage>
</organism>
<gene>
    <name evidence="4" type="ordered locus">Spiaf_2376</name>
</gene>
<dbReference type="Gene3D" id="3.40.50.2300">
    <property type="match status" value="1"/>
</dbReference>
<reference evidence="5" key="1">
    <citation type="journal article" date="2013" name="Stand. Genomic Sci.">
        <title>Complete genome sequence of the halophilic bacterium Spirochaeta africana type strain (Z-7692(T)) from the alkaline Lake Magadi in the East African Rift.</title>
        <authorList>
            <person name="Liolos K."/>
            <person name="Abt B."/>
            <person name="Scheuner C."/>
            <person name="Teshima H."/>
            <person name="Held B."/>
            <person name="Lapidus A."/>
            <person name="Nolan M."/>
            <person name="Lucas S."/>
            <person name="Deshpande S."/>
            <person name="Cheng J.F."/>
            <person name="Tapia R."/>
            <person name="Goodwin L.A."/>
            <person name="Pitluck S."/>
            <person name="Pagani I."/>
            <person name="Ivanova N."/>
            <person name="Mavromatis K."/>
            <person name="Mikhailova N."/>
            <person name="Huntemann M."/>
            <person name="Pati A."/>
            <person name="Chen A."/>
            <person name="Palaniappan K."/>
            <person name="Land M."/>
            <person name="Rohde M."/>
            <person name="Tindall B.J."/>
            <person name="Detter J.C."/>
            <person name="Goker M."/>
            <person name="Bristow J."/>
            <person name="Eisen J.A."/>
            <person name="Markowitz V."/>
            <person name="Hugenholtz P."/>
            <person name="Woyke T."/>
            <person name="Klenk H.P."/>
            <person name="Kyrpides N.C."/>
        </authorList>
    </citation>
    <scope>NUCLEOTIDE SEQUENCE</scope>
    <source>
        <strain evidence="5">ATCC 700263 / DSM 8902 / Z-7692</strain>
    </source>
</reference>
<accession>H9ULL5</accession>
<dbReference type="InterPro" id="IPR011006">
    <property type="entry name" value="CheY-like_superfamily"/>
</dbReference>
<dbReference type="STRING" id="889378.Spiaf_2376"/>
<proteinExistence type="predicted"/>
<name>H9ULL5_SPIAZ</name>
<dbReference type="RefSeq" id="WP_014456390.1">
    <property type="nucleotide sequence ID" value="NC_017098.1"/>
</dbReference>
<dbReference type="PROSITE" id="PS50110">
    <property type="entry name" value="RESPONSE_REGULATORY"/>
    <property type="match status" value="1"/>
</dbReference>